<protein>
    <recommendedName>
        <fullName evidence="5">DUF5105 domain-containing protein</fullName>
    </recommendedName>
</protein>
<feature type="region of interest" description="Disordered" evidence="1">
    <location>
        <begin position="25"/>
        <end position="54"/>
    </location>
</feature>
<evidence type="ECO:0000256" key="2">
    <source>
        <dbReference type="SAM" id="SignalP"/>
    </source>
</evidence>
<dbReference type="Proteomes" id="UP000184394">
    <property type="component" value="Unassembled WGS sequence"/>
</dbReference>
<reference evidence="3 4" key="1">
    <citation type="submission" date="2016-11" db="EMBL/GenBank/DDBJ databases">
        <authorList>
            <person name="Jaros S."/>
            <person name="Januszkiewicz K."/>
            <person name="Wedrychowicz H."/>
        </authorList>
    </citation>
    <scope>NUCLEOTIDE SEQUENCE [LARGE SCALE GENOMIC DNA]</scope>
    <source>
        <strain evidence="3 4">Y1</strain>
    </source>
</reference>
<organism evidence="3 4">
    <name type="scientific">Ruminococcus flavefaciens</name>
    <dbReference type="NCBI Taxonomy" id="1265"/>
    <lineage>
        <taxon>Bacteria</taxon>
        <taxon>Bacillati</taxon>
        <taxon>Bacillota</taxon>
        <taxon>Clostridia</taxon>
        <taxon>Eubacteriales</taxon>
        <taxon>Oscillospiraceae</taxon>
        <taxon>Ruminococcus</taxon>
    </lineage>
</organism>
<feature type="chain" id="PRO_5009927322" description="DUF5105 domain-containing protein" evidence="2">
    <location>
        <begin position="27"/>
        <end position="369"/>
    </location>
</feature>
<dbReference type="PROSITE" id="PS51257">
    <property type="entry name" value="PROKAR_LIPOPROTEIN"/>
    <property type="match status" value="1"/>
</dbReference>
<sequence length="369" mass="42185">MKRIIAGIIAFTTVLCAFTGCGPDTADEAEETTTVETTTVSEKETTEAATDADSTEASFEAIVKEFLDAYNERDYQKTFEMQMPDGIMKVIKTIAEIENAKDEKEVSEDTVIKDYQEYIYGDSKVNFKEIKDIESVDESELFNLKSSFGMYEWLVKFINEHEDEIASDPEMLDEEADKLSIDDIAAFSNISEAYRVTMQLEYEKTGLSYEGRMYLVKLNGAWKINTFEALGERTRTSQKQLEVPASSIAKAQMTAWVEMDVEGEIPDGKYCFIISSDESKNHNIPEWFDTELFCEKTESYFESINDTEWFSVICNGIAYTTAYVKTRPENISRYPQNFDNSLEDINDLITDDMSFDEMYDICVKAIDDK</sequence>
<evidence type="ECO:0000313" key="4">
    <source>
        <dbReference type="Proteomes" id="UP000184394"/>
    </source>
</evidence>
<dbReference type="EMBL" id="FRCT01000006">
    <property type="protein sequence ID" value="SHM56038.1"/>
    <property type="molecule type" value="Genomic_DNA"/>
</dbReference>
<evidence type="ECO:0000256" key="1">
    <source>
        <dbReference type="SAM" id="MobiDB-lite"/>
    </source>
</evidence>
<dbReference type="RefSeq" id="WP_072950654.1">
    <property type="nucleotide sequence ID" value="NZ_FRCT01000006.1"/>
</dbReference>
<feature type="signal peptide" evidence="2">
    <location>
        <begin position="1"/>
        <end position="26"/>
    </location>
</feature>
<accession>A0A1M7JSS2</accession>
<dbReference type="OrthoDB" id="1820792at2"/>
<gene>
    <name evidence="3" type="ORF">SAMN04487860_106196</name>
</gene>
<evidence type="ECO:0008006" key="5">
    <source>
        <dbReference type="Google" id="ProtNLM"/>
    </source>
</evidence>
<keyword evidence="2" id="KW-0732">Signal</keyword>
<dbReference type="AlphaFoldDB" id="A0A1M7JSS2"/>
<evidence type="ECO:0000313" key="3">
    <source>
        <dbReference type="EMBL" id="SHM56038.1"/>
    </source>
</evidence>
<proteinExistence type="predicted"/>
<name>A0A1M7JSS2_RUMFL</name>